<dbReference type="HOGENOM" id="CLU_006232_0_0_3"/>
<dbReference type="eggNOG" id="COG0457">
    <property type="taxonomic scope" value="Bacteria"/>
</dbReference>
<dbReference type="OrthoDB" id="511021at2"/>
<dbReference type="PRINTS" id="PR00364">
    <property type="entry name" value="DISEASERSIST"/>
</dbReference>
<dbReference type="Pfam" id="PF13424">
    <property type="entry name" value="TPR_12"/>
    <property type="match status" value="3"/>
</dbReference>
<name>K9ZA46_ANACC</name>
<dbReference type="AlphaFoldDB" id="K9ZA46"/>
<feature type="repeat" description="TPR" evidence="1">
    <location>
        <begin position="1049"/>
        <end position="1082"/>
    </location>
</feature>
<sequence>MPVITIREQQQTATGFAASLSFGDGEYNITITDPFTPQEERELEWYFEEWLVYPIVDTVKAERAKNSVKTYGEKLFDQVFQDKKAYSKYEQLKNNLSQVQIEIVSKTPEFQALHWEALQDPDFPRPLAVDCVMLRKSVNSAVGSVNLPTSPVINLLVVVARPDEEKDVGYRTISRPLLELIENGQLRVNIELLRPGTYQALSQHLEAKGANFYHIIHLDMHGALLTHEQVQKPSAVNRYLFKGRYGRDDLQLFEGVKAFLAFEGENQGKVDLVEASELAALLTGKGIPVCILNACQSGKQVKTLVGQASSLSLNQEVGQDAQPTREGNAEATREREVRETSLGSRLMSAGMQMVVAMGYSVTVTAAKLMMEHLYKHLFADKPITEAIRLSRRELFNDKERKAYFNKLIKLEDWLLPVVYYNQSVNFNLRQFTPEEEEKYFETVGSEYRFPLPTYGFVGRDLEILKIEKALLKHNVLLLQGMGGTGKTTLLNYLREWWQKTNFVKNTFYFGYDEKAWTLDQILFFIGQQIYKKFEFASFQAMSQRAQIEKLVAKLRAEKYAVILDNLESVTGQQLAIQNTLPETERNQIRDFIGRLVGGQTLVVLGSRSREEWLQQQTFKFNLYELQGLDQEARTELAEKILEINLPTHKIEKIRQDGDFQKLMKLLAGYPLAMEVVLANLQKQTPQEILQGLQAADVNLDVASEDKTRSILKCVEYSHSNLSPEAQKLLICLAPFSGFIYRAVIPNYINELQKLEPFQNYQLDKLDDAIQEAINWGLLSPMDKDSPLLTIQPVFPYFLKTKLVTVDHATCEALQTGFKNHYLVLAGSFRQLMASKDAQERQLGIFFCKLEYENLYNGLQICLEKQETISIFLCLFDYFSLNHDFQSGLKLSEFVCQAQESYPSEICTGEIGWEIMMVLDRLANCYFQIKNYQKAKVSYQRIVELTQQLSGISEKQYQLALANTYHQLGYIAQELRDFPDARCYYQQSLEIYLKFGYDYDPTNTYHQNLANTYHQMGMVAQELKEFENAQQNYQLALNIRLKYRLRYEQAKTYHQLGLVALELEEFETARHNYQLALEIWSEFKSYYEEAKTSHELGIFSAKLGEFSEARKHYQKALAIKIEYNYYYEQAGTYGQLGLLAASQENYTEARVNLQKALGIYVEYKDEYRANITREILERLPE</sequence>
<dbReference type="SUPFAM" id="SSF52540">
    <property type="entry name" value="P-loop containing nucleoside triphosphate hydrolases"/>
    <property type="match status" value="1"/>
</dbReference>
<dbReference type="InterPro" id="IPR019734">
    <property type="entry name" value="TPR_rpt"/>
</dbReference>
<dbReference type="InterPro" id="IPR024983">
    <property type="entry name" value="CHAT_dom"/>
</dbReference>
<dbReference type="STRING" id="272123.Anacy_0451"/>
<dbReference type="PROSITE" id="PS50005">
    <property type="entry name" value="TPR"/>
    <property type="match status" value="3"/>
</dbReference>
<feature type="repeat" description="TPR" evidence="1">
    <location>
        <begin position="1009"/>
        <end position="1042"/>
    </location>
</feature>
<dbReference type="EMBL" id="CP003659">
    <property type="protein sequence ID" value="AFZ56051.1"/>
    <property type="molecule type" value="Genomic_DNA"/>
</dbReference>
<dbReference type="InterPro" id="IPR027417">
    <property type="entry name" value="P-loop_NTPase"/>
</dbReference>
<feature type="repeat" description="TPR" evidence="1">
    <location>
        <begin position="1089"/>
        <end position="1122"/>
    </location>
</feature>
<feature type="region of interest" description="Disordered" evidence="2">
    <location>
        <begin position="315"/>
        <end position="334"/>
    </location>
</feature>
<dbReference type="Gene3D" id="3.40.50.300">
    <property type="entry name" value="P-loop containing nucleotide triphosphate hydrolases"/>
    <property type="match status" value="1"/>
</dbReference>
<dbReference type="SMART" id="SM00028">
    <property type="entry name" value="TPR"/>
    <property type="match status" value="6"/>
</dbReference>
<gene>
    <name evidence="4" type="ordered locus">Anacy_0451</name>
</gene>
<dbReference type="PATRIC" id="fig|272123.3.peg.490"/>
<dbReference type="RefSeq" id="WP_015212706.1">
    <property type="nucleotide sequence ID" value="NC_019771.1"/>
</dbReference>
<keyword evidence="5" id="KW-1185">Reference proteome</keyword>
<feature type="domain" description="CHAT" evidence="3">
    <location>
        <begin position="93"/>
        <end position="401"/>
    </location>
</feature>
<keyword evidence="1" id="KW-0802">TPR repeat</keyword>
<protein>
    <submittedName>
        <fullName evidence="4">Tetratricopeptide TPR_2 repeat-containing protein</fullName>
    </submittedName>
</protein>
<dbReference type="SUPFAM" id="SSF48452">
    <property type="entry name" value="TPR-like"/>
    <property type="match status" value="2"/>
</dbReference>
<dbReference type="PANTHER" id="PTHR10098:SF108">
    <property type="entry name" value="TETRATRICOPEPTIDE REPEAT PROTEIN 28"/>
    <property type="match status" value="1"/>
</dbReference>
<proteinExistence type="predicted"/>
<dbReference type="Pfam" id="PF12770">
    <property type="entry name" value="CHAT"/>
    <property type="match status" value="1"/>
</dbReference>
<evidence type="ECO:0000256" key="2">
    <source>
        <dbReference type="SAM" id="MobiDB-lite"/>
    </source>
</evidence>
<dbReference type="PANTHER" id="PTHR10098">
    <property type="entry name" value="RAPSYN-RELATED"/>
    <property type="match status" value="1"/>
</dbReference>
<evidence type="ECO:0000313" key="5">
    <source>
        <dbReference type="Proteomes" id="UP000010474"/>
    </source>
</evidence>
<dbReference type="Gene3D" id="1.25.40.10">
    <property type="entry name" value="Tetratricopeptide repeat domain"/>
    <property type="match status" value="2"/>
</dbReference>
<evidence type="ECO:0000256" key="1">
    <source>
        <dbReference type="PROSITE-ProRule" id="PRU00339"/>
    </source>
</evidence>
<dbReference type="Proteomes" id="UP000010474">
    <property type="component" value="Chromosome"/>
</dbReference>
<evidence type="ECO:0000313" key="4">
    <source>
        <dbReference type="EMBL" id="AFZ56051.1"/>
    </source>
</evidence>
<dbReference type="InterPro" id="IPR011990">
    <property type="entry name" value="TPR-like_helical_dom_sf"/>
</dbReference>
<reference evidence="5" key="1">
    <citation type="journal article" date="2013" name="Proc. Natl. Acad. Sci. U.S.A.">
        <title>Improving the coverage of the cyanobacterial phylum using diversity-driven genome sequencing.</title>
        <authorList>
            <person name="Shih P.M."/>
            <person name="Wu D."/>
            <person name="Latifi A."/>
            <person name="Axen S.D."/>
            <person name="Fewer D.P."/>
            <person name="Talla E."/>
            <person name="Calteau A."/>
            <person name="Cai F."/>
            <person name="Tandeau de Marsac N."/>
            <person name="Rippka R."/>
            <person name="Herdman M."/>
            <person name="Sivonen K."/>
            <person name="Coursin T."/>
            <person name="Laurent T."/>
            <person name="Goodwin L."/>
            <person name="Nolan M."/>
            <person name="Davenport K.W."/>
            <person name="Han C.S."/>
            <person name="Rubin E.M."/>
            <person name="Eisen J.A."/>
            <person name="Woyke T."/>
            <person name="Gugger M."/>
            <person name="Kerfeld C.A."/>
        </authorList>
    </citation>
    <scope>NUCLEOTIDE SEQUENCE [LARGE SCALE GENOMIC DNA]</scope>
    <source>
        <strain evidence="5">ATCC 27899 / PCC 7122</strain>
    </source>
</reference>
<accession>K9ZA46</accession>
<organism evidence="4 5">
    <name type="scientific">Anabaena cylindrica (strain ATCC 27899 / PCC 7122)</name>
    <dbReference type="NCBI Taxonomy" id="272123"/>
    <lineage>
        <taxon>Bacteria</taxon>
        <taxon>Bacillati</taxon>
        <taxon>Cyanobacteriota</taxon>
        <taxon>Cyanophyceae</taxon>
        <taxon>Nostocales</taxon>
        <taxon>Nostocaceae</taxon>
        <taxon>Anabaena</taxon>
    </lineage>
</organism>
<dbReference type="KEGG" id="acy:Anacy_0451"/>
<evidence type="ECO:0000259" key="3">
    <source>
        <dbReference type="Pfam" id="PF12770"/>
    </source>
</evidence>